<dbReference type="GO" id="GO:0006508">
    <property type="term" value="P:proteolysis"/>
    <property type="evidence" value="ECO:0007669"/>
    <property type="project" value="UniProtKB-KW"/>
</dbReference>
<keyword evidence="4" id="KW-0472">Membrane</keyword>
<dbReference type="GO" id="GO:0008234">
    <property type="term" value="F:cysteine-type peptidase activity"/>
    <property type="evidence" value="ECO:0007669"/>
    <property type="project" value="InterPro"/>
</dbReference>
<evidence type="ECO:0000259" key="5">
    <source>
        <dbReference type="PROSITE" id="PS50600"/>
    </source>
</evidence>
<evidence type="ECO:0000256" key="2">
    <source>
        <dbReference type="ARBA" id="ARBA00022801"/>
    </source>
</evidence>
<evidence type="ECO:0000313" key="6">
    <source>
        <dbReference type="EMBL" id="XCA33174.1"/>
    </source>
</evidence>
<protein>
    <recommendedName>
        <fullName evidence="5">Ubiquitin-like protease family profile domain-containing protein</fullName>
    </recommendedName>
</protein>
<reference evidence="6" key="1">
    <citation type="submission" date="2024-06" db="EMBL/GenBank/DDBJ databases">
        <title>Genome assembly of the Polyergus mexicanus.</title>
        <authorList>
            <person name="Cash E."/>
            <person name="Tustsui N.D."/>
            <person name="Ward P."/>
            <person name="Nguyen O."/>
            <person name="Sahasrabudhe R."/>
            <person name="Fairbairn C.W."/>
            <person name="Seligmann W.E."/>
            <person name="Sacco S."/>
            <person name="Beraut E."/>
            <person name="Miller C."/>
            <person name="Toffelmier E."/>
            <person name="Shaffer H.B."/>
        </authorList>
    </citation>
    <scope>NUCLEOTIDE SEQUENCE</scope>
    <source>
        <strain evidence="6">NDT 795.1</strain>
    </source>
</reference>
<evidence type="ECO:0000256" key="3">
    <source>
        <dbReference type="SAM" id="MobiDB-lite"/>
    </source>
</evidence>
<proteinExistence type="predicted"/>
<keyword evidence="4" id="KW-1133">Transmembrane helix</keyword>
<feature type="region of interest" description="Disordered" evidence="3">
    <location>
        <begin position="85"/>
        <end position="151"/>
    </location>
</feature>
<accession>A0AAU7YHB9</accession>
<feature type="compositionally biased region" description="Basic and acidic residues" evidence="3">
    <location>
        <begin position="85"/>
        <end position="104"/>
    </location>
</feature>
<dbReference type="EMBL" id="CP158586">
    <property type="protein sequence ID" value="XCA33174.1"/>
    <property type="molecule type" value="Genomic_DNA"/>
</dbReference>
<dbReference type="InterPro" id="IPR003653">
    <property type="entry name" value="Peptidase_C48_C"/>
</dbReference>
<feature type="transmembrane region" description="Helical" evidence="4">
    <location>
        <begin position="53"/>
        <end position="74"/>
    </location>
</feature>
<keyword evidence="2" id="KW-0378">Hydrolase</keyword>
<evidence type="ECO:0000256" key="4">
    <source>
        <dbReference type="SAM" id="Phobius"/>
    </source>
</evidence>
<gene>
    <name evidence="6" type="ORF">ABS808_05300</name>
</gene>
<feature type="domain" description="Ubiquitin-like protease family profile" evidence="5">
    <location>
        <begin position="151"/>
        <end position="372"/>
    </location>
</feature>
<dbReference type="SUPFAM" id="SSF54001">
    <property type="entry name" value="Cysteine proteinases"/>
    <property type="match status" value="1"/>
</dbReference>
<evidence type="ECO:0000256" key="1">
    <source>
        <dbReference type="ARBA" id="ARBA00022670"/>
    </source>
</evidence>
<dbReference type="PROSITE" id="PS50600">
    <property type="entry name" value="ULP_PROTEASE"/>
    <property type="match status" value="1"/>
</dbReference>
<sequence length="447" mass="50319">MLGITEKYNKFKESTYFAGGKFVIYSFGIYLAATFTIGCLGAVIGFPLLTFPLAMLISNPVVWVLMGIVLTVAYKMVKDYINKKKAPEGKKSEEKEVEPQKSPEEQEQTVNNQGNPKTPDRDSGVVPDGTESPEDRSRRNSDASVDSGLGSKKFHENLDTLVHQTNRGNYTYWLQQHDIAHIARAVYNYSESSDGDIFFCIPGNLESLSERLREYKNEPEREDTKSIFTSVINLGGNHWVTLVVAYNSNNKQFRAYYCDSFSANLPSPGSKRSSIKLANEIKDKLIVSLTNQASELSAQDKKEMGKDVQKTAQTCRDKKNELVNVPINTDNMVSALEEVLKIENCNIRSSGAKQQSDGHNCGIFALENAHKITQMFNEGKSFYEIDKELSEYKFDLNEKRREFAEALMNDQEWKKDLESGFLCELPPRTKASSTSEVQHTGSFCNIT</sequence>
<keyword evidence="1" id="KW-0645">Protease</keyword>
<keyword evidence="4" id="KW-0812">Transmembrane</keyword>
<dbReference type="Gene3D" id="3.40.395.10">
    <property type="entry name" value="Adenoviral Proteinase, Chain A"/>
    <property type="match status" value="1"/>
</dbReference>
<dbReference type="InterPro" id="IPR038765">
    <property type="entry name" value="Papain-like_cys_pep_sf"/>
</dbReference>
<organism evidence="6">
    <name type="scientific">Wolbachia endosymbiont of Polyergus mexicanus</name>
    <dbReference type="NCBI Taxonomy" id="3171167"/>
    <lineage>
        <taxon>Bacteria</taxon>
        <taxon>Pseudomonadati</taxon>
        <taxon>Pseudomonadota</taxon>
        <taxon>Alphaproteobacteria</taxon>
        <taxon>Rickettsiales</taxon>
        <taxon>Anaplasmataceae</taxon>
        <taxon>Wolbachieae</taxon>
        <taxon>Wolbachia</taxon>
    </lineage>
</organism>
<name>A0AAU7YHB9_9RICK</name>
<feature type="transmembrane region" description="Helical" evidence="4">
    <location>
        <begin position="22"/>
        <end position="47"/>
    </location>
</feature>
<dbReference type="AlphaFoldDB" id="A0AAU7YHB9"/>